<feature type="compositionally biased region" description="Low complexity" evidence="9">
    <location>
        <begin position="402"/>
        <end position="418"/>
    </location>
</feature>
<dbReference type="GO" id="GO:0003676">
    <property type="term" value="F:nucleic acid binding"/>
    <property type="evidence" value="ECO:0007669"/>
    <property type="project" value="InterPro"/>
</dbReference>
<dbReference type="RefSeq" id="XP_022462436.1">
    <property type="nucleotide sequence ID" value="XM_022609551.1"/>
</dbReference>
<evidence type="ECO:0000256" key="2">
    <source>
        <dbReference type="ARBA" id="ARBA00022448"/>
    </source>
</evidence>
<evidence type="ECO:0000256" key="8">
    <source>
        <dbReference type="PROSITE-ProRule" id="PRU00804"/>
    </source>
</evidence>
<feature type="compositionally biased region" description="Polar residues" evidence="9">
    <location>
        <begin position="134"/>
        <end position="144"/>
    </location>
</feature>
<reference evidence="11 12" key="1">
    <citation type="journal article" date="2011" name="Proc. Natl. Acad. Sci. U.S.A.">
        <title>Evolutionary erosion of yeast sex chromosomes by mating-type switching accidents.</title>
        <authorList>
            <person name="Gordon J.L."/>
            <person name="Armisen D."/>
            <person name="Proux-Wera E."/>
            <person name="Oheigeartaigh S.S."/>
            <person name="Byrne K.P."/>
            <person name="Wolfe K.H."/>
        </authorList>
    </citation>
    <scope>NUCLEOTIDE SEQUENCE [LARGE SCALE GENOMIC DNA]</scope>
    <source>
        <strain evidence="12">ATCC MYA-139 / BCRC 22969 / CBS 8797 / CCRC 22969 / KCTC 17520 / NBRC 10181 / NCYC 3082</strain>
    </source>
</reference>
<dbReference type="PROSITE" id="PS51472">
    <property type="entry name" value="RRM_NUP35"/>
    <property type="match status" value="1"/>
</dbReference>
<keyword evidence="2 8" id="KW-0813">Transport</keyword>
<feature type="compositionally biased region" description="Polar residues" evidence="9">
    <location>
        <begin position="54"/>
        <end position="66"/>
    </location>
</feature>
<dbReference type="Gene3D" id="3.30.70.330">
    <property type="match status" value="1"/>
</dbReference>
<evidence type="ECO:0000256" key="5">
    <source>
        <dbReference type="ARBA" id="ARBA00023010"/>
    </source>
</evidence>
<feature type="region of interest" description="Disordered" evidence="9">
    <location>
        <begin position="16"/>
        <end position="40"/>
    </location>
</feature>
<dbReference type="GO" id="GO:0006607">
    <property type="term" value="P:NLS-bearing protein import into nucleus"/>
    <property type="evidence" value="ECO:0007669"/>
    <property type="project" value="TreeGrafter"/>
</dbReference>
<dbReference type="GO" id="GO:0051028">
    <property type="term" value="P:mRNA transport"/>
    <property type="evidence" value="ECO:0007669"/>
    <property type="project" value="UniProtKB-UniRule"/>
</dbReference>
<feature type="region of interest" description="Disordered" evidence="9">
    <location>
        <begin position="193"/>
        <end position="266"/>
    </location>
</feature>
<protein>
    <recommendedName>
        <fullName evidence="10">RRM Nup35-type domain-containing protein</fullName>
    </recommendedName>
</protein>
<feature type="compositionally biased region" description="Polar residues" evidence="9">
    <location>
        <begin position="108"/>
        <end position="124"/>
    </location>
</feature>
<name>J7R064_HUIN7</name>
<evidence type="ECO:0000256" key="1">
    <source>
        <dbReference type="ARBA" id="ARBA00004567"/>
    </source>
</evidence>
<feature type="domain" description="RRM Nup35-type" evidence="10">
    <location>
        <begin position="270"/>
        <end position="377"/>
    </location>
</feature>
<evidence type="ECO:0000313" key="11">
    <source>
        <dbReference type="EMBL" id="CCK68190.1"/>
    </source>
</evidence>
<evidence type="ECO:0000256" key="9">
    <source>
        <dbReference type="SAM" id="MobiDB-lite"/>
    </source>
</evidence>
<dbReference type="STRING" id="1071383.J7R064"/>
<feature type="compositionally biased region" description="Low complexity" evidence="9">
    <location>
        <begin position="216"/>
        <end position="226"/>
    </location>
</feature>
<dbReference type="KEGG" id="kng:KNAG_0A05240"/>
<feature type="compositionally biased region" description="Low complexity" evidence="9">
    <location>
        <begin position="92"/>
        <end position="107"/>
    </location>
</feature>
<dbReference type="OrthoDB" id="1733656at2759"/>
<keyword evidence="3 8" id="KW-0509">mRNA transport</keyword>
<dbReference type="OMA" id="WIKLTYD"/>
<evidence type="ECO:0000256" key="4">
    <source>
        <dbReference type="ARBA" id="ARBA00022927"/>
    </source>
</evidence>
<dbReference type="InterPro" id="IPR035979">
    <property type="entry name" value="RBD_domain_sf"/>
</dbReference>
<dbReference type="AlphaFoldDB" id="J7R064"/>
<dbReference type="GO" id="GO:0005543">
    <property type="term" value="F:phospholipid binding"/>
    <property type="evidence" value="ECO:0007669"/>
    <property type="project" value="TreeGrafter"/>
</dbReference>
<gene>
    <name evidence="11" type="primary">KNAG0A05240</name>
    <name evidence="11" type="ordered locus">KNAG_0A05240</name>
</gene>
<feature type="region of interest" description="Disordered" evidence="9">
    <location>
        <begin position="54"/>
        <end position="158"/>
    </location>
</feature>
<dbReference type="GO" id="GO:0044613">
    <property type="term" value="C:nuclear pore central transport channel"/>
    <property type="evidence" value="ECO:0007669"/>
    <property type="project" value="TreeGrafter"/>
</dbReference>
<dbReference type="eggNOG" id="ENOG502QWFW">
    <property type="taxonomic scope" value="Eukaryota"/>
</dbReference>
<keyword evidence="7 8" id="KW-0539">Nucleus</keyword>
<feature type="compositionally biased region" description="Polar residues" evidence="9">
    <location>
        <begin position="237"/>
        <end position="262"/>
    </location>
</feature>
<dbReference type="Proteomes" id="UP000006310">
    <property type="component" value="Chromosome 1"/>
</dbReference>
<accession>J7R064</accession>
<evidence type="ECO:0000256" key="3">
    <source>
        <dbReference type="ARBA" id="ARBA00022816"/>
    </source>
</evidence>
<evidence type="ECO:0000256" key="7">
    <source>
        <dbReference type="ARBA" id="ARBA00023242"/>
    </source>
</evidence>
<organism evidence="11 12">
    <name type="scientific">Huiozyma naganishii (strain ATCC MYA-139 / BCRC 22969 / CBS 8797 / KCTC 17520 / NBRC 10181 / NCYC 3082 / Yp74L-3)</name>
    <name type="common">Yeast</name>
    <name type="synonym">Kazachstania naganishii</name>
    <dbReference type="NCBI Taxonomy" id="1071383"/>
    <lineage>
        <taxon>Eukaryota</taxon>
        <taxon>Fungi</taxon>
        <taxon>Dikarya</taxon>
        <taxon>Ascomycota</taxon>
        <taxon>Saccharomycotina</taxon>
        <taxon>Saccharomycetes</taxon>
        <taxon>Saccharomycetales</taxon>
        <taxon>Saccharomycetaceae</taxon>
        <taxon>Huiozyma</taxon>
    </lineage>
</organism>
<dbReference type="GeneID" id="34523825"/>
<evidence type="ECO:0000259" key="10">
    <source>
        <dbReference type="PROSITE" id="PS51472"/>
    </source>
</evidence>
<dbReference type="GO" id="GO:0044615">
    <property type="term" value="C:nuclear pore nuclear basket"/>
    <property type="evidence" value="ECO:0007669"/>
    <property type="project" value="TreeGrafter"/>
</dbReference>
<reference evidence="12" key="2">
    <citation type="submission" date="2012-08" db="EMBL/GenBank/DDBJ databases">
        <title>Genome sequence of Kazachstania naganishii.</title>
        <authorList>
            <person name="Gordon J.L."/>
            <person name="Armisen D."/>
            <person name="Proux-Wera E."/>
            <person name="OhEigeartaigh S.S."/>
            <person name="Byrne K.P."/>
            <person name="Wolfe K.H."/>
        </authorList>
    </citation>
    <scope>NUCLEOTIDE SEQUENCE [LARGE SCALE GENOMIC DNA]</scope>
    <source>
        <strain evidence="12">ATCC MYA-139 / BCRC 22969 / CBS 8797 / CCRC 22969 / KCTC 17520 / NBRC 10181 / NCYC 3082</strain>
    </source>
</reference>
<dbReference type="CDD" id="cd12721">
    <property type="entry name" value="RRM_Nup53p_fungi"/>
    <property type="match status" value="1"/>
</dbReference>
<evidence type="ECO:0000256" key="6">
    <source>
        <dbReference type="ARBA" id="ARBA00023132"/>
    </source>
</evidence>
<keyword evidence="12" id="KW-1185">Reference proteome</keyword>
<evidence type="ECO:0000313" key="12">
    <source>
        <dbReference type="Proteomes" id="UP000006310"/>
    </source>
</evidence>
<proteinExistence type="predicted"/>
<dbReference type="GO" id="GO:0006999">
    <property type="term" value="P:nuclear pore organization"/>
    <property type="evidence" value="ECO:0007669"/>
    <property type="project" value="TreeGrafter"/>
</dbReference>
<dbReference type="PANTHER" id="PTHR21527">
    <property type="entry name" value="NUCLEOPORIN NUP35"/>
    <property type="match status" value="1"/>
</dbReference>
<dbReference type="EMBL" id="HE978314">
    <property type="protein sequence ID" value="CCK68190.1"/>
    <property type="molecule type" value="Genomic_DNA"/>
</dbReference>
<comment type="subcellular location">
    <subcellularLocation>
        <location evidence="1">Nucleus</location>
        <location evidence="1">Nuclear pore complex</location>
    </subcellularLocation>
</comment>
<dbReference type="Pfam" id="PF05172">
    <property type="entry name" value="RRM_Nup35"/>
    <property type="match status" value="1"/>
</dbReference>
<feature type="region of interest" description="Disordered" evidence="9">
    <location>
        <begin position="400"/>
        <end position="438"/>
    </location>
</feature>
<dbReference type="PANTHER" id="PTHR21527:SF6">
    <property type="entry name" value="NUCLEOPORIN NUP35"/>
    <property type="match status" value="1"/>
</dbReference>
<keyword evidence="6 8" id="KW-0906">Nuclear pore complex</keyword>
<dbReference type="SUPFAM" id="SSF54928">
    <property type="entry name" value="RNA-binding domain, RBD"/>
    <property type="match status" value="1"/>
</dbReference>
<dbReference type="HOGENOM" id="CLU_024892_0_0_1"/>
<keyword evidence="5" id="KW-0811">Translocation</keyword>
<sequence length="508" mass="55440">MQDANNRFANVAVLSTQQPLQQQQHSQQSQHQMQQGQGTQQENTFILGMQTIPNSMSFNTQPLQQQEQKDPAWFNNPRKRTIPQSIVKRSLRSSGDGDAASAMAGTGKTDTANAAGFSSVTFGSRKQHSGHDATPNQSLKNTFNPEAILNDTGDVPPTLSILDWQREEEGSSGARGDVSTMLPDKSYLDGNQLTSFWSSPAPHEQQHTGTPRSVFGKDSGSNNKSGGIFGGKKDSKGLSQKENATGVAPSTATDGESASGETRTLGMTKESYESSVIVFGYPESISNRIIEHFSHFGNILEDFEVLRSPSGVDIANLKRGGKENVKARKYPIYTGDGWVKLTYDSEASALRALQENGTVQGGAPIGCIPYSKKTVEQLASCKIEASDNIGEMPSIAAVIPHQQPQSQQQQNSNSVLNQRGDTTERKAQGDNGSTFPSRVNATQNCLPFTKKLTVKDGKSLFLHNTDDNKYHFLQNLEDRLRQQDSNSKQQQTGVVHALSNWLFGWNDL</sequence>
<dbReference type="InterPro" id="IPR007846">
    <property type="entry name" value="RRM_NUP35_dom"/>
</dbReference>
<keyword evidence="4" id="KW-0653">Protein transport</keyword>
<dbReference type="GO" id="GO:0017056">
    <property type="term" value="F:structural constituent of nuclear pore"/>
    <property type="evidence" value="ECO:0007669"/>
    <property type="project" value="TreeGrafter"/>
</dbReference>
<dbReference type="InterPro" id="IPR012677">
    <property type="entry name" value="Nucleotide-bd_a/b_plait_sf"/>
</dbReference>